<gene>
    <name evidence="1" type="ordered locus">Sulac_3077</name>
</gene>
<keyword evidence="2" id="KW-1185">Reference proteome</keyword>
<dbReference type="AlphaFoldDB" id="G8U0Y7"/>
<organism evidence="1 2">
    <name type="scientific">Sulfobacillus acidophilus (strain ATCC 700253 / DSM 10332 / NAL)</name>
    <dbReference type="NCBI Taxonomy" id="679936"/>
    <lineage>
        <taxon>Bacteria</taxon>
        <taxon>Bacillati</taxon>
        <taxon>Bacillota</taxon>
        <taxon>Clostridia</taxon>
        <taxon>Eubacteriales</taxon>
        <taxon>Clostridiales Family XVII. Incertae Sedis</taxon>
        <taxon>Sulfobacillus</taxon>
    </lineage>
</organism>
<evidence type="ECO:0008006" key="3">
    <source>
        <dbReference type="Google" id="ProtNLM"/>
    </source>
</evidence>
<evidence type="ECO:0000313" key="2">
    <source>
        <dbReference type="Proteomes" id="UP000005439"/>
    </source>
</evidence>
<dbReference type="PROSITE" id="PS51257">
    <property type="entry name" value="PROKAR_LIPOPROTEIN"/>
    <property type="match status" value="1"/>
</dbReference>
<dbReference type="Proteomes" id="UP000005439">
    <property type="component" value="Chromosome"/>
</dbReference>
<protein>
    <recommendedName>
        <fullName evidence="3">Lipoprotein</fullName>
    </recommendedName>
</protein>
<accession>G8U0Y7</accession>
<name>G8U0Y7_SULAD</name>
<dbReference type="KEGG" id="sap:Sulac_3077"/>
<dbReference type="EMBL" id="CP003179">
    <property type="protein sequence ID" value="AEW06532.1"/>
    <property type="molecule type" value="Genomic_DNA"/>
</dbReference>
<reference evidence="1 2" key="2">
    <citation type="journal article" date="2012" name="Stand. Genomic Sci.">
        <title>Complete genome sequence of the moderately thermophilic mineral-sulfide-oxidizing firmicute Sulfobacillus acidophilus type strain (NAL(T)).</title>
        <authorList>
            <person name="Anderson I."/>
            <person name="Chertkov O."/>
            <person name="Chen A."/>
            <person name="Saunders E."/>
            <person name="Lapidus A."/>
            <person name="Nolan M."/>
            <person name="Lucas S."/>
            <person name="Hammon N."/>
            <person name="Deshpande S."/>
            <person name="Cheng J.F."/>
            <person name="Han C."/>
            <person name="Tapia R."/>
            <person name="Goodwin L.A."/>
            <person name="Pitluck S."/>
            <person name="Liolios K."/>
            <person name="Pagani I."/>
            <person name="Ivanova N."/>
            <person name="Mikhailova N."/>
            <person name="Pati A."/>
            <person name="Palaniappan K."/>
            <person name="Land M."/>
            <person name="Pan C."/>
            <person name="Rohde M."/>
            <person name="Pukall R."/>
            <person name="Goker M."/>
            <person name="Detter J.C."/>
            <person name="Woyke T."/>
            <person name="Bristow J."/>
            <person name="Eisen J.A."/>
            <person name="Markowitz V."/>
            <person name="Hugenholtz P."/>
            <person name="Kyrpides N.C."/>
            <person name="Klenk H.P."/>
            <person name="Mavromatis K."/>
        </authorList>
    </citation>
    <scope>NUCLEOTIDE SEQUENCE [LARGE SCALE GENOMIC DNA]</scope>
    <source>
        <strain evidence="2">ATCC 700253 / DSM 10332 / NAL</strain>
    </source>
</reference>
<dbReference type="HOGENOM" id="CLU_1502717_0_0_9"/>
<reference evidence="2" key="1">
    <citation type="submission" date="2011-12" db="EMBL/GenBank/DDBJ databases">
        <title>The complete genome of chromosome of Sulfobacillus acidophilus DSM 10332.</title>
        <authorList>
            <person name="Lucas S."/>
            <person name="Han J."/>
            <person name="Lapidus A."/>
            <person name="Bruce D."/>
            <person name="Goodwin L."/>
            <person name="Pitluck S."/>
            <person name="Peters L."/>
            <person name="Kyrpides N."/>
            <person name="Mavromatis K."/>
            <person name="Ivanova N."/>
            <person name="Mikhailova N."/>
            <person name="Chertkov O."/>
            <person name="Saunders E."/>
            <person name="Detter J.C."/>
            <person name="Tapia R."/>
            <person name="Han C."/>
            <person name="Land M."/>
            <person name="Hauser L."/>
            <person name="Markowitz V."/>
            <person name="Cheng J.-F."/>
            <person name="Hugenholtz P."/>
            <person name="Woyke T."/>
            <person name="Wu D."/>
            <person name="Pukall R."/>
            <person name="Gehrich-Schroeter G."/>
            <person name="Schneider S."/>
            <person name="Klenk H.-P."/>
            <person name="Eisen J.A."/>
        </authorList>
    </citation>
    <scope>NUCLEOTIDE SEQUENCE [LARGE SCALE GENOMIC DNA]</scope>
    <source>
        <strain evidence="2">ATCC 700253 / DSM 10332 / NAL</strain>
    </source>
</reference>
<sequence>MDNFWSRALMAGFGLLIFSGCGTVPRQVTAAHDRLPDSTITKKPPQFILYGVIPLANGIQLILKYDHTPRRVTLDDFRDMRLTRHGRQWSALLLRASVITHQHFRFPPPYPLVMDRTMSIYTSWVKTVEFQQVSSGVLITCTLFPSAFHTQLLTSPTGFAWVFEGHRLSRFLGKARVAK</sequence>
<proteinExistence type="predicted"/>
<evidence type="ECO:0000313" key="1">
    <source>
        <dbReference type="EMBL" id="AEW06532.1"/>
    </source>
</evidence>